<dbReference type="EMBL" id="VXIS01000641">
    <property type="protein sequence ID" value="KAA8892668.1"/>
    <property type="molecule type" value="Genomic_DNA"/>
</dbReference>
<sequence>MLTQLCLQSLAGTDSDSQKSSTVILKGVGATLLEADIRRLVAPKMHLPDFKDGYDIVRVIPSRDVNSLDRRPVYHLTFANSIAAQEFATSMTPDLDQNSPPWSDVRFPPGSRPEFAVSDRRSTSVTQPLIVDELISSGGGQPGQCVLLTICGVGGRTRSTGKLPRTDDVRAILEENDVELCKEDLQKGGSGVQRIVLETPGVGGKKGQIVKANGRGLGAESRWLIRCRNSSEAHRVVRELHMREPWEGCGKFRAEVIH</sequence>
<evidence type="ECO:0000256" key="1">
    <source>
        <dbReference type="SAM" id="MobiDB-lite"/>
    </source>
</evidence>
<protein>
    <submittedName>
        <fullName evidence="2">Uncharacterized protein</fullName>
    </submittedName>
</protein>
<proteinExistence type="predicted"/>
<feature type="region of interest" description="Disordered" evidence="1">
    <location>
        <begin position="92"/>
        <end position="120"/>
    </location>
</feature>
<reference evidence="2 3" key="1">
    <citation type="submission" date="2019-09" db="EMBL/GenBank/DDBJ databases">
        <title>Draft genome of the ectomycorrhizal ascomycete Sphaerosporella brunnea.</title>
        <authorList>
            <consortium name="DOE Joint Genome Institute"/>
            <person name="Benucci G.M."/>
            <person name="Marozzi G."/>
            <person name="Antonielli L."/>
            <person name="Sanchez S."/>
            <person name="Marco P."/>
            <person name="Wang X."/>
            <person name="Falini L.B."/>
            <person name="Barry K."/>
            <person name="Haridas S."/>
            <person name="Lipzen A."/>
            <person name="Labutti K."/>
            <person name="Grigoriev I.V."/>
            <person name="Murat C."/>
            <person name="Martin F."/>
            <person name="Albertini E."/>
            <person name="Donnini D."/>
            <person name="Bonito G."/>
        </authorList>
    </citation>
    <scope>NUCLEOTIDE SEQUENCE [LARGE SCALE GENOMIC DNA]</scope>
    <source>
        <strain evidence="2 3">Sb_GMNB300</strain>
    </source>
</reference>
<keyword evidence="3" id="KW-1185">Reference proteome</keyword>
<evidence type="ECO:0000313" key="2">
    <source>
        <dbReference type="EMBL" id="KAA8892668.1"/>
    </source>
</evidence>
<accession>A0A5J5ED43</accession>
<dbReference type="Proteomes" id="UP000326924">
    <property type="component" value="Unassembled WGS sequence"/>
</dbReference>
<dbReference type="AlphaFoldDB" id="A0A5J5ED43"/>
<dbReference type="InParanoid" id="A0A5J5ED43"/>
<evidence type="ECO:0000313" key="3">
    <source>
        <dbReference type="Proteomes" id="UP000326924"/>
    </source>
</evidence>
<dbReference type="OrthoDB" id="5332316at2759"/>
<gene>
    <name evidence="2" type="ORF">FN846DRAFT_788968</name>
</gene>
<name>A0A5J5ED43_9PEZI</name>
<organism evidence="2 3">
    <name type="scientific">Sphaerosporella brunnea</name>
    <dbReference type="NCBI Taxonomy" id="1250544"/>
    <lineage>
        <taxon>Eukaryota</taxon>
        <taxon>Fungi</taxon>
        <taxon>Dikarya</taxon>
        <taxon>Ascomycota</taxon>
        <taxon>Pezizomycotina</taxon>
        <taxon>Pezizomycetes</taxon>
        <taxon>Pezizales</taxon>
        <taxon>Pyronemataceae</taxon>
        <taxon>Sphaerosporella</taxon>
    </lineage>
</organism>
<comment type="caution">
    <text evidence="2">The sequence shown here is derived from an EMBL/GenBank/DDBJ whole genome shotgun (WGS) entry which is preliminary data.</text>
</comment>
<feature type="compositionally biased region" description="Polar residues" evidence="1">
    <location>
        <begin position="92"/>
        <end position="101"/>
    </location>
</feature>